<dbReference type="AlphaFoldDB" id="A0A561E3I0"/>
<dbReference type="Pfam" id="PF13460">
    <property type="entry name" value="NAD_binding_10"/>
    <property type="match status" value="1"/>
</dbReference>
<evidence type="ECO:0000313" key="2">
    <source>
        <dbReference type="EMBL" id="TWE10168.1"/>
    </source>
</evidence>
<keyword evidence="3" id="KW-1185">Reference proteome</keyword>
<feature type="domain" description="NAD(P)-binding" evidence="1">
    <location>
        <begin position="8"/>
        <end position="197"/>
    </location>
</feature>
<dbReference type="Proteomes" id="UP000318297">
    <property type="component" value="Unassembled WGS sequence"/>
</dbReference>
<protein>
    <submittedName>
        <fullName evidence="2">Putative NADH-flavin reductase</fullName>
    </submittedName>
</protein>
<reference evidence="2 3" key="1">
    <citation type="submission" date="2019-06" db="EMBL/GenBank/DDBJ databases">
        <title>Sequencing the genomes of 1000 actinobacteria strains.</title>
        <authorList>
            <person name="Klenk H.-P."/>
        </authorList>
    </citation>
    <scope>NUCLEOTIDE SEQUENCE [LARGE SCALE GENOMIC DNA]</scope>
    <source>
        <strain evidence="2 3">DSM 19560</strain>
    </source>
</reference>
<proteinExistence type="predicted"/>
<sequence>MSTVAIVGGHGKVAMPLATLLVASGHEVHSLFRNEDHAPEVAATGARPVVADVEQLDVPALADLLAGVDAVIWAAGAGGGNPHRTFAVDRDAAIRSMNAASAAGVSRYLMVSYFGASPDHGVPQDNSFYAYAEAKAEADQYLRGTGLDWTIVAPSRLTDDAGTGRVEINGVGGESVESGEVPRADVAATVAALLQAPQAIGRMVEFNTGATPIAEAVDDL</sequence>
<dbReference type="SUPFAM" id="SSF51735">
    <property type="entry name" value="NAD(P)-binding Rossmann-fold domains"/>
    <property type="match status" value="1"/>
</dbReference>
<dbReference type="RefSeq" id="WP_145228934.1">
    <property type="nucleotide sequence ID" value="NZ_VIVQ01000002.1"/>
</dbReference>
<dbReference type="PANTHER" id="PTHR15020">
    <property type="entry name" value="FLAVIN REDUCTASE-RELATED"/>
    <property type="match status" value="1"/>
</dbReference>
<dbReference type="CDD" id="cd05243">
    <property type="entry name" value="SDR_a5"/>
    <property type="match status" value="1"/>
</dbReference>
<accession>A0A561E3I0</accession>
<dbReference type="OrthoDB" id="4248066at2"/>
<dbReference type="EMBL" id="VIVQ01000002">
    <property type="protein sequence ID" value="TWE10168.1"/>
    <property type="molecule type" value="Genomic_DNA"/>
</dbReference>
<name>A0A561E3I0_9MICO</name>
<evidence type="ECO:0000313" key="3">
    <source>
        <dbReference type="Proteomes" id="UP000318297"/>
    </source>
</evidence>
<evidence type="ECO:0000259" key="1">
    <source>
        <dbReference type="Pfam" id="PF13460"/>
    </source>
</evidence>
<organism evidence="2 3">
    <name type="scientific">Rudaeicoccus suwonensis</name>
    <dbReference type="NCBI Taxonomy" id="657409"/>
    <lineage>
        <taxon>Bacteria</taxon>
        <taxon>Bacillati</taxon>
        <taxon>Actinomycetota</taxon>
        <taxon>Actinomycetes</taxon>
        <taxon>Micrococcales</taxon>
        <taxon>Dermacoccaceae</taxon>
        <taxon>Rudaeicoccus</taxon>
    </lineage>
</organism>
<dbReference type="InterPro" id="IPR016040">
    <property type="entry name" value="NAD(P)-bd_dom"/>
</dbReference>
<dbReference type="InterPro" id="IPR036291">
    <property type="entry name" value="NAD(P)-bd_dom_sf"/>
</dbReference>
<dbReference type="Gene3D" id="3.40.50.720">
    <property type="entry name" value="NAD(P)-binding Rossmann-like Domain"/>
    <property type="match status" value="1"/>
</dbReference>
<dbReference type="PANTHER" id="PTHR15020:SF50">
    <property type="entry name" value="UPF0659 PROTEIN YMR090W"/>
    <property type="match status" value="1"/>
</dbReference>
<gene>
    <name evidence="2" type="ORF">BKA23_2520</name>
</gene>
<comment type="caution">
    <text evidence="2">The sequence shown here is derived from an EMBL/GenBank/DDBJ whole genome shotgun (WGS) entry which is preliminary data.</text>
</comment>